<sequence length="69" mass="7549">MALIGNRDPNYANVHVDSVNSVVTTMLYNQPEFASNHTEDVNVFLEASCPFNCSGKGNCTLRNGDGKDR</sequence>
<name>A0A9D3YK61_DREPO</name>
<organism evidence="1 2">
    <name type="scientific">Dreissena polymorpha</name>
    <name type="common">Zebra mussel</name>
    <name type="synonym">Mytilus polymorpha</name>
    <dbReference type="NCBI Taxonomy" id="45954"/>
    <lineage>
        <taxon>Eukaryota</taxon>
        <taxon>Metazoa</taxon>
        <taxon>Spiralia</taxon>
        <taxon>Lophotrochozoa</taxon>
        <taxon>Mollusca</taxon>
        <taxon>Bivalvia</taxon>
        <taxon>Autobranchia</taxon>
        <taxon>Heteroconchia</taxon>
        <taxon>Euheterodonta</taxon>
        <taxon>Imparidentia</taxon>
        <taxon>Neoheterodontei</taxon>
        <taxon>Myida</taxon>
        <taxon>Dreissenoidea</taxon>
        <taxon>Dreissenidae</taxon>
        <taxon>Dreissena</taxon>
    </lineage>
</organism>
<evidence type="ECO:0000313" key="1">
    <source>
        <dbReference type="EMBL" id="KAH3699971.1"/>
    </source>
</evidence>
<dbReference type="Proteomes" id="UP000828390">
    <property type="component" value="Unassembled WGS sequence"/>
</dbReference>
<keyword evidence="2" id="KW-1185">Reference proteome</keyword>
<evidence type="ECO:0000313" key="2">
    <source>
        <dbReference type="Proteomes" id="UP000828390"/>
    </source>
</evidence>
<gene>
    <name evidence="1" type="ORF">DPMN_074933</name>
</gene>
<proteinExistence type="predicted"/>
<protein>
    <submittedName>
        <fullName evidence="1">Uncharacterized protein</fullName>
    </submittedName>
</protein>
<dbReference type="EMBL" id="JAIWYP010000015">
    <property type="protein sequence ID" value="KAH3699971.1"/>
    <property type="molecule type" value="Genomic_DNA"/>
</dbReference>
<dbReference type="AlphaFoldDB" id="A0A9D3YK61"/>
<accession>A0A9D3YK61</accession>
<reference evidence="1" key="2">
    <citation type="submission" date="2020-11" db="EMBL/GenBank/DDBJ databases">
        <authorList>
            <person name="McCartney M.A."/>
            <person name="Auch B."/>
            <person name="Kono T."/>
            <person name="Mallez S."/>
            <person name="Becker A."/>
            <person name="Gohl D.M."/>
            <person name="Silverstein K.A.T."/>
            <person name="Koren S."/>
            <person name="Bechman K.B."/>
            <person name="Herman A."/>
            <person name="Abrahante J.E."/>
            <person name="Garbe J."/>
        </authorList>
    </citation>
    <scope>NUCLEOTIDE SEQUENCE</scope>
    <source>
        <strain evidence="1">Duluth1</strain>
        <tissue evidence="1">Whole animal</tissue>
    </source>
</reference>
<reference evidence="1" key="1">
    <citation type="journal article" date="2019" name="bioRxiv">
        <title>The Genome of the Zebra Mussel, Dreissena polymorpha: A Resource for Invasive Species Research.</title>
        <authorList>
            <person name="McCartney M.A."/>
            <person name="Auch B."/>
            <person name="Kono T."/>
            <person name="Mallez S."/>
            <person name="Zhang Y."/>
            <person name="Obille A."/>
            <person name="Becker A."/>
            <person name="Abrahante J.E."/>
            <person name="Garbe J."/>
            <person name="Badalamenti J.P."/>
            <person name="Herman A."/>
            <person name="Mangelson H."/>
            <person name="Liachko I."/>
            <person name="Sullivan S."/>
            <person name="Sone E.D."/>
            <person name="Koren S."/>
            <person name="Silverstein K.A.T."/>
            <person name="Beckman K.B."/>
            <person name="Gohl D.M."/>
        </authorList>
    </citation>
    <scope>NUCLEOTIDE SEQUENCE</scope>
    <source>
        <strain evidence="1">Duluth1</strain>
        <tissue evidence="1">Whole animal</tissue>
    </source>
</reference>
<comment type="caution">
    <text evidence="1">The sequence shown here is derived from an EMBL/GenBank/DDBJ whole genome shotgun (WGS) entry which is preliminary data.</text>
</comment>